<accession>L0IAB7</accession>
<proteinExistence type="predicted"/>
<feature type="transmembrane region" description="Helical" evidence="1">
    <location>
        <begin position="136"/>
        <end position="155"/>
    </location>
</feature>
<dbReference type="KEGG" id="hru:Halru_0231"/>
<feature type="transmembrane region" description="Helical" evidence="1">
    <location>
        <begin position="401"/>
        <end position="424"/>
    </location>
</feature>
<feature type="transmembrane region" description="Helical" evidence="1">
    <location>
        <begin position="436"/>
        <end position="457"/>
    </location>
</feature>
<gene>
    <name evidence="2" type="ordered locus">Halru_0231</name>
</gene>
<keyword evidence="1" id="KW-0812">Transmembrane</keyword>
<dbReference type="STRING" id="797302.Halru_0231"/>
<feature type="transmembrane region" description="Helical" evidence="1">
    <location>
        <begin position="324"/>
        <end position="351"/>
    </location>
</feature>
<keyword evidence="1" id="KW-1133">Transmembrane helix</keyword>
<dbReference type="HOGENOM" id="CLU_463552_0_0_2"/>
<evidence type="ECO:0008006" key="4">
    <source>
        <dbReference type="Google" id="ProtNLM"/>
    </source>
</evidence>
<keyword evidence="3" id="KW-1185">Reference proteome</keyword>
<dbReference type="Proteomes" id="UP000010846">
    <property type="component" value="Chromosome"/>
</dbReference>
<protein>
    <recommendedName>
        <fullName evidence="4">Glycosyltransferase RgtA/B/C/D-like domain-containing protein</fullName>
    </recommendedName>
</protein>
<feature type="transmembrane region" description="Helical" evidence="1">
    <location>
        <begin position="265"/>
        <end position="283"/>
    </location>
</feature>
<feature type="transmembrane region" description="Helical" evidence="1">
    <location>
        <begin position="68"/>
        <end position="90"/>
    </location>
</feature>
<feature type="transmembrane region" description="Helical" evidence="1">
    <location>
        <begin position="237"/>
        <end position="253"/>
    </location>
</feature>
<feature type="transmembrane region" description="Helical" evidence="1">
    <location>
        <begin position="167"/>
        <end position="188"/>
    </location>
</feature>
<dbReference type="EMBL" id="CP003050">
    <property type="protein sequence ID" value="AGB14877.1"/>
    <property type="molecule type" value="Genomic_DNA"/>
</dbReference>
<keyword evidence="1" id="KW-0472">Membrane</keyword>
<evidence type="ECO:0000313" key="3">
    <source>
        <dbReference type="Proteomes" id="UP000010846"/>
    </source>
</evidence>
<name>L0IAB7_HALRX</name>
<sequence>MNRLEKAAAASSITFLALAILVAAQHPATAYEPSIYTGTPMLYWVCLTFALLAGCVLLLVGSRPLVSLLVLGTSLLTVVALPMLRGYWLLGGGDPMGHLRVASQVANGADPLSILYPGMPALVEVIRELTGLPARIVLVLVGPIFFTVFVVFSGLIGRQLTRDPSGLVGGVVAGLLLLPINLVATHLYPHPNSYSILFAPVGLFLAISLVRSPDRARFTALLFFAVAMIVYHPQQAMNVIAVLAVFGVVWALTDTYRIRDIASEPLVSATAVMGVLWMTWILAQSRFEETFVTVVIGILSASPTDVTAGRGGTLTQLGSGVVDLVFRLFFIDIVASFFAGIAVICSLVWAAREVGFIRSSPNPAATSISIDYRAVFCLCCAFVPVMGFFGVFLASGVTQQFMRFIGFGMALATILVAVGLRHTLELSPIRTLRRSTVVTIVAVVLLTSALVGASLTYHTSPLNFRDTGHVSEASVVGYDTQFDHHAGVEMMHTRTPIWRYAYALEPMEPAPMVDYTGSYRDTVPPDHFANRSIHELYDTDRLLLTTEKDRWLDTELYDGVRYSDADFRYLIRQPGIDRTYDNGGVQAYYIHSNETS</sequence>
<evidence type="ECO:0000313" key="2">
    <source>
        <dbReference type="EMBL" id="AGB14877.1"/>
    </source>
</evidence>
<feature type="transmembrane region" description="Helical" evidence="1">
    <location>
        <begin position="372"/>
        <end position="395"/>
    </location>
</feature>
<evidence type="ECO:0000256" key="1">
    <source>
        <dbReference type="SAM" id="Phobius"/>
    </source>
</evidence>
<reference evidence="2" key="1">
    <citation type="submission" date="2011-09" db="EMBL/GenBank/DDBJ databases">
        <title>Complete sequence of Halovivax ruber XH-70.</title>
        <authorList>
            <consortium name="US DOE Joint Genome Institute"/>
            <person name="Lucas S."/>
            <person name="Han J."/>
            <person name="Lapidus A."/>
            <person name="Cheng J.-F."/>
            <person name="Goodwin L."/>
            <person name="Pitluck S."/>
            <person name="Peters L."/>
            <person name="Mikhailova N."/>
            <person name="Davenport K."/>
            <person name="Detter J.C."/>
            <person name="Han C."/>
            <person name="Tapia R."/>
            <person name="Land M."/>
            <person name="Hauser L."/>
            <person name="Kyrpides N."/>
            <person name="Ivanova N."/>
            <person name="Pagani I."/>
            <person name="Sproer C."/>
            <person name="Anderson I."/>
            <person name="Woyke T."/>
        </authorList>
    </citation>
    <scope>NUCLEOTIDE SEQUENCE</scope>
    <source>
        <strain evidence="2">XH-70</strain>
    </source>
</reference>
<dbReference type="AlphaFoldDB" id="L0IAB7"/>
<organism evidence="2 3">
    <name type="scientific">Halovivax ruber (strain DSM 18193 / JCM 13892 / XH-70)</name>
    <dbReference type="NCBI Taxonomy" id="797302"/>
    <lineage>
        <taxon>Archaea</taxon>
        <taxon>Methanobacteriati</taxon>
        <taxon>Methanobacteriota</taxon>
        <taxon>Stenosarchaea group</taxon>
        <taxon>Halobacteria</taxon>
        <taxon>Halobacteriales</taxon>
        <taxon>Natrialbaceae</taxon>
        <taxon>Halovivax</taxon>
    </lineage>
</organism>
<feature type="transmembrane region" description="Helical" evidence="1">
    <location>
        <begin position="215"/>
        <end position="231"/>
    </location>
</feature>
<feature type="transmembrane region" description="Helical" evidence="1">
    <location>
        <begin position="40"/>
        <end position="61"/>
    </location>
</feature>
<dbReference type="eggNOG" id="arCOG03185">
    <property type="taxonomic scope" value="Archaea"/>
</dbReference>
<feature type="transmembrane region" description="Helical" evidence="1">
    <location>
        <begin position="194"/>
        <end position="210"/>
    </location>
</feature>